<dbReference type="Proteomes" id="UP000215914">
    <property type="component" value="Chromosome 13"/>
</dbReference>
<sequence length="69" mass="8335">MAFIYPKIHFPPPKINLNFHFPTQKSFPSYRNQYEFLFPSYKIHFPQSIQMKDPSFLLHTQPLNRNPNP</sequence>
<evidence type="ECO:0000313" key="2">
    <source>
        <dbReference type="EMBL" id="OTG03340.1"/>
    </source>
</evidence>
<reference evidence="2" key="2">
    <citation type="submission" date="2017-02" db="EMBL/GenBank/DDBJ databases">
        <title>Sunflower complete genome.</title>
        <authorList>
            <person name="Langlade N."/>
            <person name="Munos S."/>
        </authorList>
    </citation>
    <scope>NUCLEOTIDE SEQUENCE [LARGE SCALE GENOMIC DNA]</scope>
    <source>
        <tissue evidence="2">Leaves</tissue>
    </source>
</reference>
<dbReference type="Gramene" id="mRNA:HanXRQr2_Chr13g0613271">
    <property type="protein sequence ID" value="CDS:HanXRQr2_Chr13g0613271.1"/>
    <property type="gene ID" value="HanXRQr2_Chr13g0613271"/>
</dbReference>
<dbReference type="EMBL" id="MNCJ02000328">
    <property type="protein sequence ID" value="KAF5775548.1"/>
    <property type="molecule type" value="Genomic_DNA"/>
</dbReference>
<keyword evidence="3" id="KW-1185">Reference proteome</keyword>
<name>A0A251SWW6_HELAN</name>
<organism evidence="2 3">
    <name type="scientific">Helianthus annuus</name>
    <name type="common">Common sunflower</name>
    <dbReference type="NCBI Taxonomy" id="4232"/>
    <lineage>
        <taxon>Eukaryota</taxon>
        <taxon>Viridiplantae</taxon>
        <taxon>Streptophyta</taxon>
        <taxon>Embryophyta</taxon>
        <taxon>Tracheophyta</taxon>
        <taxon>Spermatophyta</taxon>
        <taxon>Magnoliopsida</taxon>
        <taxon>eudicotyledons</taxon>
        <taxon>Gunneridae</taxon>
        <taxon>Pentapetalae</taxon>
        <taxon>asterids</taxon>
        <taxon>campanulids</taxon>
        <taxon>Asterales</taxon>
        <taxon>Asteraceae</taxon>
        <taxon>Asteroideae</taxon>
        <taxon>Heliantheae alliance</taxon>
        <taxon>Heliantheae</taxon>
        <taxon>Helianthus</taxon>
    </lineage>
</organism>
<proteinExistence type="predicted"/>
<reference evidence="1" key="3">
    <citation type="submission" date="2020-06" db="EMBL/GenBank/DDBJ databases">
        <title>Helianthus annuus Genome sequencing and assembly Release 2.</title>
        <authorList>
            <person name="Gouzy J."/>
            <person name="Langlade N."/>
            <person name="Munos S."/>
        </authorList>
    </citation>
    <scope>NUCLEOTIDE SEQUENCE</scope>
    <source>
        <tissue evidence="1">Leaves</tissue>
    </source>
</reference>
<dbReference type="InParanoid" id="A0A251SWW6"/>
<reference evidence="1 3" key="1">
    <citation type="journal article" date="2017" name="Nature">
        <title>The sunflower genome provides insights into oil metabolism, flowering and Asterid evolution.</title>
        <authorList>
            <person name="Badouin H."/>
            <person name="Gouzy J."/>
            <person name="Grassa C.J."/>
            <person name="Murat F."/>
            <person name="Staton S.E."/>
            <person name="Cottret L."/>
            <person name="Lelandais-Briere C."/>
            <person name="Owens G.L."/>
            <person name="Carrere S."/>
            <person name="Mayjonade B."/>
            <person name="Legrand L."/>
            <person name="Gill N."/>
            <person name="Kane N.C."/>
            <person name="Bowers J.E."/>
            <person name="Hubner S."/>
            <person name="Bellec A."/>
            <person name="Berard A."/>
            <person name="Berges H."/>
            <person name="Blanchet N."/>
            <person name="Boniface M.C."/>
            <person name="Brunel D."/>
            <person name="Catrice O."/>
            <person name="Chaidir N."/>
            <person name="Claudel C."/>
            <person name="Donnadieu C."/>
            <person name="Faraut T."/>
            <person name="Fievet G."/>
            <person name="Helmstetter N."/>
            <person name="King M."/>
            <person name="Knapp S.J."/>
            <person name="Lai Z."/>
            <person name="Le Paslier M.C."/>
            <person name="Lippi Y."/>
            <person name="Lorenzon L."/>
            <person name="Mandel J.R."/>
            <person name="Marage G."/>
            <person name="Marchand G."/>
            <person name="Marquand E."/>
            <person name="Bret-Mestries E."/>
            <person name="Morien E."/>
            <person name="Nambeesan S."/>
            <person name="Nguyen T."/>
            <person name="Pegot-Espagnet P."/>
            <person name="Pouilly N."/>
            <person name="Raftis F."/>
            <person name="Sallet E."/>
            <person name="Schiex T."/>
            <person name="Thomas J."/>
            <person name="Vandecasteele C."/>
            <person name="Vares D."/>
            <person name="Vear F."/>
            <person name="Vautrin S."/>
            <person name="Crespi M."/>
            <person name="Mangin B."/>
            <person name="Burke J.M."/>
            <person name="Salse J."/>
            <person name="Munos S."/>
            <person name="Vincourt P."/>
            <person name="Rieseberg L.H."/>
            <person name="Langlade N.B."/>
        </authorList>
    </citation>
    <scope>NUCLEOTIDE SEQUENCE [LARGE SCALE GENOMIC DNA]</scope>
    <source>
        <strain evidence="3">cv. SF193</strain>
        <tissue evidence="1">Leaves</tissue>
    </source>
</reference>
<accession>A0A251SWW6</accession>
<dbReference type="EMBL" id="CM007902">
    <property type="protein sequence ID" value="OTG03340.1"/>
    <property type="molecule type" value="Genomic_DNA"/>
</dbReference>
<protein>
    <submittedName>
        <fullName evidence="2">Uncharacterized protein</fullName>
    </submittedName>
</protein>
<gene>
    <name evidence="2" type="ORF">HannXRQ_Chr13g0423001</name>
    <name evidence="1" type="ORF">HanXRQr2_Chr13g0613271</name>
</gene>
<dbReference type="AlphaFoldDB" id="A0A251SWW6"/>
<evidence type="ECO:0000313" key="1">
    <source>
        <dbReference type="EMBL" id="KAF5775548.1"/>
    </source>
</evidence>
<evidence type="ECO:0000313" key="3">
    <source>
        <dbReference type="Proteomes" id="UP000215914"/>
    </source>
</evidence>